<evidence type="ECO:0000256" key="2">
    <source>
        <dbReference type="ARBA" id="ARBA00010701"/>
    </source>
</evidence>
<dbReference type="InterPro" id="IPR036392">
    <property type="entry name" value="PLAT/LH2_dom_sf"/>
</dbReference>
<dbReference type="GO" id="GO:0005615">
    <property type="term" value="C:extracellular space"/>
    <property type="evidence" value="ECO:0007669"/>
    <property type="project" value="TreeGrafter"/>
</dbReference>
<dbReference type="Proteomes" id="UP001321473">
    <property type="component" value="Unassembled WGS sequence"/>
</dbReference>
<gene>
    <name evidence="8" type="ORF">V5799_020012</name>
</gene>
<dbReference type="GO" id="GO:0046872">
    <property type="term" value="F:metal ion binding"/>
    <property type="evidence" value="ECO:0007669"/>
    <property type="project" value="UniProtKB-KW"/>
</dbReference>
<dbReference type="GO" id="GO:0004806">
    <property type="term" value="F:triacylglycerol lipase activity"/>
    <property type="evidence" value="ECO:0007669"/>
    <property type="project" value="InterPro"/>
</dbReference>
<proteinExistence type="inferred from homology"/>
<dbReference type="PANTHER" id="PTHR11610:SF185">
    <property type="entry name" value="LD47264P"/>
    <property type="match status" value="1"/>
</dbReference>
<dbReference type="InterPro" id="IPR000734">
    <property type="entry name" value="TAG_lipase"/>
</dbReference>
<dbReference type="InterPro" id="IPR029058">
    <property type="entry name" value="AB_hydrolase_fold"/>
</dbReference>
<dbReference type="Pfam" id="PF00151">
    <property type="entry name" value="Lipase"/>
    <property type="match status" value="1"/>
</dbReference>
<dbReference type="InterPro" id="IPR033906">
    <property type="entry name" value="Lipase_N"/>
</dbReference>
<dbReference type="PRINTS" id="PR00821">
    <property type="entry name" value="TAGLIPASE"/>
</dbReference>
<keyword evidence="5" id="KW-0479">Metal-binding</keyword>
<dbReference type="EMBL" id="JARKHS020010505">
    <property type="protein sequence ID" value="KAK8778646.1"/>
    <property type="molecule type" value="Genomic_DNA"/>
</dbReference>
<dbReference type="AlphaFoldDB" id="A0AAQ4EV10"/>
<evidence type="ECO:0000256" key="4">
    <source>
        <dbReference type="ARBA" id="ARBA00023157"/>
    </source>
</evidence>
<evidence type="ECO:0000313" key="8">
    <source>
        <dbReference type="EMBL" id="KAK8778646.1"/>
    </source>
</evidence>
<keyword evidence="5" id="KW-0106">Calcium</keyword>
<dbReference type="PRINTS" id="PR00823">
    <property type="entry name" value="PANCLIPASE"/>
</dbReference>
<evidence type="ECO:0000256" key="6">
    <source>
        <dbReference type="RuleBase" id="RU004262"/>
    </source>
</evidence>
<comment type="subcellular location">
    <subcellularLocation>
        <location evidence="1">Secreted</location>
    </subcellularLocation>
</comment>
<keyword evidence="4" id="KW-1015">Disulfide bond</keyword>
<dbReference type="Gene3D" id="2.60.60.20">
    <property type="entry name" value="PLAT/LH2 domain"/>
    <property type="match status" value="1"/>
</dbReference>
<feature type="binding site" evidence="5">
    <location>
        <position position="231"/>
    </location>
    <ligand>
        <name>Ca(2+)</name>
        <dbReference type="ChEBI" id="CHEBI:29108"/>
    </ligand>
</feature>
<dbReference type="CDD" id="cd00707">
    <property type="entry name" value="Pancreat_lipase_like"/>
    <property type="match status" value="1"/>
</dbReference>
<keyword evidence="9" id="KW-1185">Reference proteome</keyword>
<comment type="similarity">
    <text evidence="2 6">Belongs to the AB hydrolase superfamily. Lipase family.</text>
</comment>
<dbReference type="SUPFAM" id="SSF53474">
    <property type="entry name" value="alpha/beta-Hydrolases"/>
    <property type="match status" value="1"/>
</dbReference>
<sequence>MTERHFAQRAFQMKSGGSLSERSRFFLPSAPPSGNSLTRCYGKYGCFSVGEPFLSIQRPLNLFPLPPDALNVQFFLRTRRNNEYYQRLKAGDADSFADSKFDSTRPTMFIIHGYLEHGYLKWILDLSTELLTKDNYNVIVVDWGQAAQPPYTQAVANARMVGALVADMIMHIQDKYSVAGSDFHLIGYNVGAHIAGYAGERAKGIGRITGLDPADPYFANTDKVVRLDPTDADFVDVIHTGGSTFDASPNRPTVQDYGHLDFYPNGGLPLDCQEPGVRRYVTCNDQRSQQYFTESVNSDCPFYGFACDSYANFTAGACGLGCGADGMQCAPMGYRAVDWRRFADETRSVRMFLTAASTTPYCRNQYHVQIGVASTEETRKQHGNRGNLYVHLQGSRPEASLANVVIRKYDDFNSGKKSEFLVTAGDLGRIIRLDLEWRPDQVFYPDQNQVYAQQQQPQNGAVTPGFDLPRLWIDYVQVRNLATGEKFVFCGEGTFLQPNVAKTLFTGGSCEFEVGSSSP</sequence>
<dbReference type="Gene3D" id="3.40.50.1820">
    <property type="entry name" value="alpha/beta hydrolase"/>
    <property type="match status" value="1"/>
</dbReference>
<reference evidence="8 9" key="1">
    <citation type="journal article" date="2023" name="Arcadia Sci">
        <title>De novo assembly of a long-read Amblyomma americanum tick genome.</title>
        <authorList>
            <person name="Chou S."/>
            <person name="Poskanzer K.E."/>
            <person name="Rollins M."/>
            <person name="Thuy-Boun P.S."/>
        </authorList>
    </citation>
    <scope>NUCLEOTIDE SEQUENCE [LARGE SCALE GENOMIC DNA]</scope>
    <source>
        <strain evidence="8">F_SG_1</strain>
        <tissue evidence="8">Salivary glands</tissue>
    </source>
</reference>
<dbReference type="InterPro" id="IPR013818">
    <property type="entry name" value="Lipase"/>
</dbReference>
<feature type="domain" description="Lipase" evidence="7">
    <location>
        <begin position="40"/>
        <end position="361"/>
    </location>
</feature>
<feature type="binding site" evidence="5">
    <location>
        <position position="228"/>
    </location>
    <ligand>
        <name>Ca(2+)</name>
        <dbReference type="ChEBI" id="CHEBI:29108"/>
    </ligand>
</feature>
<feature type="binding site" evidence="5">
    <location>
        <position position="226"/>
    </location>
    <ligand>
        <name>Ca(2+)</name>
        <dbReference type="ChEBI" id="CHEBI:29108"/>
    </ligand>
</feature>
<accession>A0AAQ4EV10</accession>
<evidence type="ECO:0000259" key="7">
    <source>
        <dbReference type="Pfam" id="PF00151"/>
    </source>
</evidence>
<organism evidence="8 9">
    <name type="scientific">Amblyomma americanum</name>
    <name type="common">Lone star tick</name>
    <dbReference type="NCBI Taxonomy" id="6943"/>
    <lineage>
        <taxon>Eukaryota</taxon>
        <taxon>Metazoa</taxon>
        <taxon>Ecdysozoa</taxon>
        <taxon>Arthropoda</taxon>
        <taxon>Chelicerata</taxon>
        <taxon>Arachnida</taxon>
        <taxon>Acari</taxon>
        <taxon>Parasitiformes</taxon>
        <taxon>Ixodida</taxon>
        <taxon>Ixodoidea</taxon>
        <taxon>Ixodidae</taxon>
        <taxon>Amblyomminae</taxon>
        <taxon>Amblyomma</taxon>
    </lineage>
</organism>
<evidence type="ECO:0000313" key="9">
    <source>
        <dbReference type="Proteomes" id="UP001321473"/>
    </source>
</evidence>
<dbReference type="InterPro" id="IPR016272">
    <property type="entry name" value="Lipase_LIPH"/>
</dbReference>
<evidence type="ECO:0000256" key="3">
    <source>
        <dbReference type="ARBA" id="ARBA00022525"/>
    </source>
</evidence>
<dbReference type="InterPro" id="IPR002331">
    <property type="entry name" value="Lipase_panc"/>
</dbReference>
<dbReference type="PIRSF" id="PIRSF000865">
    <property type="entry name" value="Lipoprotein_lipase_LIPH"/>
    <property type="match status" value="1"/>
</dbReference>
<dbReference type="GO" id="GO:0016042">
    <property type="term" value="P:lipid catabolic process"/>
    <property type="evidence" value="ECO:0007669"/>
    <property type="project" value="TreeGrafter"/>
</dbReference>
<protein>
    <recommendedName>
        <fullName evidence="7">Lipase domain-containing protein</fullName>
    </recommendedName>
</protein>
<comment type="caution">
    <text evidence="8">The sequence shown here is derived from an EMBL/GenBank/DDBJ whole genome shotgun (WGS) entry which is preliminary data.</text>
</comment>
<name>A0AAQ4EV10_AMBAM</name>
<evidence type="ECO:0000256" key="1">
    <source>
        <dbReference type="ARBA" id="ARBA00004613"/>
    </source>
</evidence>
<evidence type="ECO:0000256" key="5">
    <source>
        <dbReference type="PIRSR" id="PIRSR000865-2"/>
    </source>
</evidence>
<dbReference type="SUPFAM" id="SSF49723">
    <property type="entry name" value="Lipase/lipooxygenase domain (PLAT/LH2 domain)"/>
    <property type="match status" value="1"/>
</dbReference>
<dbReference type="PANTHER" id="PTHR11610">
    <property type="entry name" value="LIPASE"/>
    <property type="match status" value="1"/>
</dbReference>
<keyword evidence="3" id="KW-0964">Secreted</keyword>